<protein>
    <submittedName>
        <fullName evidence="2">Uncharacterized protein</fullName>
    </submittedName>
</protein>
<evidence type="ECO:0000313" key="3">
    <source>
        <dbReference type="Proteomes" id="UP000249135"/>
    </source>
</evidence>
<evidence type="ECO:0000313" key="2">
    <source>
        <dbReference type="EMBL" id="PZQ76394.1"/>
    </source>
</evidence>
<comment type="caution">
    <text evidence="2">The sequence shown here is derived from an EMBL/GenBank/DDBJ whole genome shotgun (WGS) entry which is preliminary data.</text>
</comment>
<feature type="transmembrane region" description="Helical" evidence="1">
    <location>
        <begin position="58"/>
        <end position="82"/>
    </location>
</feature>
<organism evidence="2 3">
    <name type="scientific">Variovorax paradoxus</name>
    <dbReference type="NCBI Taxonomy" id="34073"/>
    <lineage>
        <taxon>Bacteria</taxon>
        <taxon>Pseudomonadati</taxon>
        <taxon>Pseudomonadota</taxon>
        <taxon>Betaproteobacteria</taxon>
        <taxon>Burkholderiales</taxon>
        <taxon>Comamonadaceae</taxon>
        <taxon>Variovorax</taxon>
    </lineage>
</organism>
<dbReference type="Proteomes" id="UP000249135">
    <property type="component" value="Unassembled WGS sequence"/>
</dbReference>
<accession>A0A2W5QH76</accession>
<sequence>MELTSAAAAGGIDGKVILDWCFVIGSLDLAVFGFVYSVYASAMFAGPHPPPIVGLLRWFGRLLASVLVVLTCLAAYTCYRIAAPFEAWIVMGCLAAVVGFSVVLAFFMH</sequence>
<keyword evidence="1" id="KW-1133">Transmembrane helix</keyword>
<proteinExistence type="predicted"/>
<evidence type="ECO:0000256" key="1">
    <source>
        <dbReference type="SAM" id="Phobius"/>
    </source>
</evidence>
<dbReference type="AlphaFoldDB" id="A0A2W5QH76"/>
<dbReference type="EMBL" id="QFPP01000053">
    <property type="protein sequence ID" value="PZQ76394.1"/>
    <property type="molecule type" value="Genomic_DNA"/>
</dbReference>
<feature type="transmembrane region" description="Helical" evidence="1">
    <location>
        <begin position="22"/>
        <end position="46"/>
    </location>
</feature>
<keyword evidence="1" id="KW-0812">Transmembrane</keyword>
<name>A0A2W5QH76_VARPD</name>
<gene>
    <name evidence="2" type="ORF">DI563_07135</name>
</gene>
<reference evidence="2 3" key="1">
    <citation type="submission" date="2017-08" db="EMBL/GenBank/DDBJ databases">
        <title>Infants hospitalized years apart are colonized by the same room-sourced microbial strains.</title>
        <authorList>
            <person name="Brooks B."/>
            <person name="Olm M.R."/>
            <person name="Firek B.A."/>
            <person name="Baker R."/>
            <person name="Thomas B.C."/>
            <person name="Morowitz M.J."/>
            <person name="Banfield J.F."/>
        </authorList>
    </citation>
    <scope>NUCLEOTIDE SEQUENCE [LARGE SCALE GENOMIC DNA]</scope>
    <source>
        <strain evidence="2">S2_005_003_R2_41</strain>
    </source>
</reference>
<keyword evidence="1" id="KW-0472">Membrane</keyword>
<feature type="transmembrane region" description="Helical" evidence="1">
    <location>
        <begin position="88"/>
        <end position="108"/>
    </location>
</feature>